<feature type="domain" description="HTH araC/xylS-type" evidence="4">
    <location>
        <begin position="199"/>
        <end position="297"/>
    </location>
</feature>
<dbReference type="InterPro" id="IPR014710">
    <property type="entry name" value="RmlC-like_jellyroll"/>
</dbReference>
<dbReference type="InterPro" id="IPR018060">
    <property type="entry name" value="HTH_AraC"/>
</dbReference>
<dbReference type="EMBL" id="SMJU01000002">
    <property type="protein sequence ID" value="TDB68129.1"/>
    <property type="molecule type" value="Genomic_DNA"/>
</dbReference>
<evidence type="ECO:0000313" key="5">
    <source>
        <dbReference type="EMBL" id="TDB68129.1"/>
    </source>
</evidence>
<dbReference type="InterPro" id="IPR003313">
    <property type="entry name" value="AraC-bd"/>
</dbReference>
<evidence type="ECO:0000313" key="6">
    <source>
        <dbReference type="Proteomes" id="UP000295706"/>
    </source>
</evidence>
<evidence type="ECO:0000256" key="1">
    <source>
        <dbReference type="ARBA" id="ARBA00023015"/>
    </source>
</evidence>
<dbReference type="PANTHER" id="PTHR43280">
    <property type="entry name" value="ARAC-FAMILY TRANSCRIPTIONAL REGULATOR"/>
    <property type="match status" value="1"/>
</dbReference>
<dbReference type="PANTHER" id="PTHR43280:SF32">
    <property type="entry name" value="TRANSCRIPTIONAL REGULATORY PROTEIN"/>
    <property type="match status" value="1"/>
</dbReference>
<dbReference type="RefSeq" id="WP_132114798.1">
    <property type="nucleotide sequence ID" value="NZ_SMJU01000002.1"/>
</dbReference>
<dbReference type="Proteomes" id="UP000295706">
    <property type="component" value="Unassembled WGS sequence"/>
</dbReference>
<dbReference type="Pfam" id="PF12833">
    <property type="entry name" value="HTH_18"/>
    <property type="match status" value="1"/>
</dbReference>
<evidence type="ECO:0000256" key="3">
    <source>
        <dbReference type="ARBA" id="ARBA00023163"/>
    </source>
</evidence>
<organism evidence="5 6">
    <name type="scientific">Arundinibacter roseus</name>
    <dbReference type="NCBI Taxonomy" id="2070510"/>
    <lineage>
        <taxon>Bacteria</taxon>
        <taxon>Pseudomonadati</taxon>
        <taxon>Bacteroidota</taxon>
        <taxon>Cytophagia</taxon>
        <taxon>Cytophagales</taxon>
        <taxon>Spirosomataceae</taxon>
        <taxon>Arundinibacter</taxon>
    </lineage>
</organism>
<dbReference type="InterPro" id="IPR009057">
    <property type="entry name" value="Homeodomain-like_sf"/>
</dbReference>
<dbReference type="OrthoDB" id="9793451at2"/>
<accession>A0A4R4KN38</accession>
<dbReference type="InterPro" id="IPR037923">
    <property type="entry name" value="HTH-like"/>
</dbReference>
<dbReference type="GO" id="GO:0003700">
    <property type="term" value="F:DNA-binding transcription factor activity"/>
    <property type="evidence" value="ECO:0007669"/>
    <property type="project" value="InterPro"/>
</dbReference>
<dbReference type="SUPFAM" id="SSF51215">
    <property type="entry name" value="Regulatory protein AraC"/>
    <property type="match status" value="1"/>
</dbReference>
<dbReference type="SMART" id="SM00342">
    <property type="entry name" value="HTH_ARAC"/>
    <property type="match status" value="1"/>
</dbReference>
<dbReference type="Gene3D" id="1.10.10.60">
    <property type="entry name" value="Homeodomain-like"/>
    <property type="match status" value="1"/>
</dbReference>
<comment type="caution">
    <text evidence="5">The sequence shown here is derived from an EMBL/GenBank/DDBJ whole genome shotgun (WGS) entry which is preliminary data.</text>
</comment>
<dbReference type="Gene3D" id="2.60.120.10">
    <property type="entry name" value="Jelly Rolls"/>
    <property type="match status" value="1"/>
</dbReference>
<proteinExistence type="predicted"/>
<sequence>MTERIPIHQLSSDTPDVPALKLFRFKNSQRPVPEQASPLPITPLPTDAPHRHSYYEILFIEEGEGFHEIDFRTFPIQGAGLHFLTPGQVHLLRFTSPCQGYILAFSEDFFSFYNPDSQRLAHFPFFRSAERQPVLPLTATDKKYFHNLLENMVADHLTTPAERIMNGKYLGILLQKSATLSLQIEENRMTGFTLPDLVVRFQELVDKQFREQHAVQYYAGQLQVSPDYLSKSVKNHLGVAAGDYLQTRLLMEAKRLLVFTPMSAKEIAYSLHMEDPSYFGRIFKRKTGLTPSEYRESVRKSAIN</sequence>
<dbReference type="Pfam" id="PF02311">
    <property type="entry name" value="AraC_binding"/>
    <property type="match status" value="1"/>
</dbReference>
<evidence type="ECO:0000256" key="2">
    <source>
        <dbReference type="ARBA" id="ARBA00023125"/>
    </source>
</evidence>
<keyword evidence="2" id="KW-0238">DNA-binding</keyword>
<name>A0A4R4KN38_9BACT</name>
<keyword evidence="1" id="KW-0805">Transcription regulation</keyword>
<gene>
    <name evidence="5" type="ORF">EZE20_04190</name>
</gene>
<dbReference type="SUPFAM" id="SSF46689">
    <property type="entry name" value="Homeodomain-like"/>
    <property type="match status" value="1"/>
</dbReference>
<evidence type="ECO:0000259" key="4">
    <source>
        <dbReference type="PROSITE" id="PS01124"/>
    </source>
</evidence>
<protein>
    <submittedName>
        <fullName evidence="5">AraC family transcriptional regulator</fullName>
    </submittedName>
</protein>
<dbReference type="GO" id="GO:0043565">
    <property type="term" value="F:sequence-specific DNA binding"/>
    <property type="evidence" value="ECO:0007669"/>
    <property type="project" value="InterPro"/>
</dbReference>
<reference evidence="5 6" key="1">
    <citation type="submission" date="2019-02" db="EMBL/GenBank/DDBJ databases">
        <title>Arundinibacter roseus gen. nov., sp. nov., a new member of the family Cytophagaceae.</title>
        <authorList>
            <person name="Szuroczki S."/>
            <person name="Khayer B."/>
            <person name="Sproer C."/>
            <person name="Toumi M."/>
            <person name="Szabo A."/>
            <person name="Felfoldi T."/>
            <person name="Schumann P."/>
            <person name="Toth E."/>
        </authorList>
    </citation>
    <scope>NUCLEOTIDE SEQUENCE [LARGE SCALE GENOMIC DNA]</scope>
    <source>
        <strain evidence="5 6">DMA-k-7a</strain>
    </source>
</reference>
<keyword evidence="3" id="KW-0804">Transcription</keyword>
<keyword evidence="6" id="KW-1185">Reference proteome</keyword>
<dbReference type="PROSITE" id="PS01124">
    <property type="entry name" value="HTH_ARAC_FAMILY_2"/>
    <property type="match status" value="1"/>
</dbReference>
<dbReference type="AlphaFoldDB" id="A0A4R4KN38"/>